<evidence type="ECO:0000256" key="4">
    <source>
        <dbReference type="ARBA" id="ARBA00022692"/>
    </source>
</evidence>
<dbReference type="Pfam" id="PF16791">
    <property type="entry name" value="Connexin40_C"/>
    <property type="match status" value="1"/>
</dbReference>
<evidence type="ECO:0000256" key="8">
    <source>
        <dbReference type="ARBA" id="ARBA00023136"/>
    </source>
</evidence>
<evidence type="ECO:0000313" key="14">
    <source>
        <dbReference type="Proteomes" id="UP000515152"/>
    </source>
</evidence>
<reference evidence="15" key="1">
    <citation type="submission" date="2025-08" db="UniProtKB">
        <authorList>
            <consortium name="RefSeq"/>
        </authorList>
    </citation>
    <scope>IDENTIFICATION</scope>
</reference>
<comment type="function">
    <text evidence="9">One gap junction consists of a cluster of closely packed pairs of transmembrane channels, the connexons, through which materials of low MW diffuse from one cell to a neighboring cell.</text>
</comment>
<dbReference type="InterPro" id="IPR019570">
    <property type="entry name" value="Connexin_CCC"/>
</dbReference>
<dbReference type="Gene3D" id="1.20.1440.80">
    <property type="entry name" value="Gap junction channel protein cysteine-rich domain"/>
    <property type="match status" value="1"/>
</dbReference>
<dbReference type="SMART" id="SM01089">
    <property type="entry name" value="Connexin_CCC"/>
    <property type="match status" value="1"/>
</dbReference>
<dbReference type="InterPro" id="IPR013092">
    <property type="entry name" value="Connexin_N"/>
</dbReference>
<evidence type="ECO:0000259" key="12">
    <source>
        <dbReference type="SMART" id="SM00037"/>
    </source>
</evidence>
<dbReference type="InterPro" id="IPR038359">
    <property type="entry name" value="Connexin_N_sf"/>
</dbReference>
<dbReference type="KEGG" id="char:105911762"/>
<keyword evidence="3" id="KW-1003">Cell membrane</keyword>
<dbReference type="PROSITE" id="PS00408">
    <property type="entry name" value="CONNEXINS_2"/>
    <property type="match status" value="1"/>
</dbReference>
<evidence type="ECO:0000256" key="3">
    <source>
        <dbReference type="ARBA" id="ARBA00022475"/>
    </source>
</evidence>
<dbReference type="OrthoDB" id="9946832at2759"/>
<evidence type="ECO:0000256" key="6">
    <source>
        <dbReference type="ARBA" id="ARBA00022949"/>
    </source>
</evidence>
<dbReference type="GO" id="GO:0007507">
    <property type="term" value="P:heart development"/>
    <property type="evidence" value="ECO:0007669"/>
    <property type="project" value="TreeGrafter"/>
</dbReference>
<evidence type="ECO:0000256" key="5">
    <source>
        <dbReference type="ARBA" id="ARBA00022868"/>
    </source>
</evidence>
<dbReference type="SUPFAM" id="SSF118220">
    <property type="entry name" value="Connexin43"/>
    <property type="match status" value="1"/>
</dbReference>
<dbReference type="GO" id="GO:0005922">
    <property type="term" value="C:connexin complex"/>
    <property type="evidence" value="ECO:0007669"/>
    <property type="project" value="InterPro"/>
</dbReference>
<proteinExistence type="inferred from homology"/>
<comment type="similarity">
    <text evidence="9">Belongs to the connexin family.</text>
</comment>
<evidence type="ECO:0000259" key="13">
    <source>
        <dbReference type="SMART" id="SM01089"/>
    </source>
</evidence>
<evidence type="ECO:0000313" key="15">
    <source>
        <dbReference type="RefSeq" id="XP_012696047.1"/>
    </source>
</evidence>
<dbReference type="PRINTS" id="PR00206">
    <property type="entry name" value="CONNEXIN"/>
</dbReference>
<dbReference type="Pfam" id="PF00029">
    <property type="entry name" value="Connexin"/>
    <property type="match status" value="1"/>
</dbReference>
<dbReference type="InterPro" id="IPR031862">
    <property type="entry name" value="Cx40_C"/>
</dbReference>
<dbReference type="PANTHER" id="PTHR11984:SF13">
    <property type="entry name" value="GAP JUNCTION ALPHA-5 PROTEIN"/>
    <property type="match status" value="1"/>
</dbReference>
<protein>
    <recommendedName>
        <fullName evidence="9">Gap junction protein</fullName>
    </recommendedName>
</protein>
<keyword evidence="6" id="KW-0965">Cell junction</keyword>
<keyword evidence="8 11" id="KW-0472">Membrane</keyword>
<dbReference type="InterPro" id="IPR034634">
    <property type="entry name" value="Connexin_C"/>
</dbReference>
<organism evidence="14 15">
    <name type="scientific">Clupea harengus</name>
    <name type="common">Atlantic herring</name>
    <dbReference type="NCBI Taxonomy" id="7950"/>
    <lineage>
        <taxon>Eukaryota</taxon>
        <taxon>Metazoa</taxon>
        <taxon>Chordata</taxon>
        <taxon>Craniata</taxon>
        <taxon>Vertebrata</taxon>
        <taxon>Euteleostomi</taxon>
        <taxon>Actinopterygii</taxon>
        <taxon>Neopterygii</taxon>
        <taxon>Teleostei</taxon>
        <taxon>Clupei</taxon>
        <taxon>Clupeiformes</taxon>
        <taxon>Clupeoidei</taxon>
        <taxon>Clupeidae</taxon>
        <taxon>Clupea</taxon>
    </lineage>
</organism>
<evidence type="ECO:0000256" key="7">
    <source>
        <dbReference type="ARBA" id="ARBA00022989"/>
    </source>
</evidence>
<feature type="compositionally biased region" description="Basic and acidic residues" evidence="10">
    <location>
        <begin position="103"/>
        <end position="112"/>
    </location>
</feature>
<dbReference type="InterPro" id="IPR000500">
    <property type="entry name" value="Connexin"/>
</dbReference>
<keyword evidence="14" id="KW-1185">Reference proteome</keyword>
<feature type="domain" description="Connexin cysteine-rich" evidence="13">
    <location>
        <begin position="166"/>
        <end position="232"/>
    </location>
</feature>
<feature type="region of interest" description="Disordered" evidence="10">
    <location>
        <begin position="371"/>
        <end position="391"/>
    </location>
</feature>
<dbReference type="SMART" id="SM00037">
    <property type="entry name" value="CNX"/>
    <property type="match status" value="1"/>
</dbReference>
<dbReference type="PANTHER" id="PTHR11984">
    <property type="entry name" value="CONNEXIN"/>
    <property type="match status" value="1"/>
</dbReference>
<feature type="transmembrane region" description="Helical" evidence="11">
    <location>
        <begin position="209"/>
        <end position="233"/>
    </location>
</feature>
<comment type="subcellular location">
    <subcellularLocation>
        <location evidence="1">Cell junction</location>
        <location evidence="1">Gap junction</location>
    </subcellularLocation>
    <subcellularLocation>
        <location evidence="2 9">Cell membrane</location>
        <topology evidence="2 9">Multi-pass membrane protein</topology>
    </subcellularLocation>
</comment>
<dbReference type="InterPro" id="IPR017990">
    <property type="entry name" value="Connexin_CS"/>
</dbReference>
<dbReference type="GO" id="GO:0007267">
    <property type="term" value="P:cell-cell signaling"/>
    <property type="evidence" value="ECO:0007669"/>
    <property type="project" value="TreeGrafter"/>
</dbReference>
<dbReference type="Proteomes" id="UP000515152">
    <property type="component" value="Chromosome 21"/>
</dbReference>
<dbReference type="PROSITE" id="PS00407">
    <property type="entry name" value="CONNEXINS_1"/>
    <property type="match status" value="1"/>
</dbReference>
<evidence type="ECO:0000256" key="11">
    <source>
        <dbReference type="SAM" id="Phobius"/>
    </source>
</evidence>
<dbReference type="GeneID" id="105911762"/>
<feature type="domain" description="Connexin N-terminal" evidence="12">
    <location>
        <begin position="43"/>
        <end position="76"/>
    </location>
</feature>
<feature type="transmembrane region" description="Helical" evidence="11">
    <location>
        <begin position="78"/>
        <end position="100"/>
    </location>
</feature>
<evidence type="ECO:0000256" key="2">
    <source>
        <dbReference type="ARBA" id="ARBA00004651"/>
    </source>
</evidence>
<accession>A0A6P3WDR2</accession>
<keyword evidence="5 9" id="KW-0303">Gap junction</keyword>
<dbReference type="FunFam" id="1.20.1440.80:FF:000001">
    <property type="entry name" value="Gap junction alpha-1"/>
    <property type="match status" value="1"/>
</dbReference>
<evidence type="ECO:0000256" key="10">
    <source>
        <dbReference type="SAM" id="MobiDB-lite"/>
    </source>
</evidence>
<feature type="compositionally biased region" description="Low complexity" evidence="10">
    <location>
        <begin position="249"/>
        <end position="261"/>
    </location>
</feature>
<feature type="transmembrane region" description="Helical" evidence="11">
    <location>
        <begin position="155"/>
        <end position="177"/>
    </location>
</feature>
<feature type="compositionally biased region" description="Basic and acidic residues" evidence="10">
    <location>
        <begin position="123"/>
        <end position="141"/>
    </location>
</feature>
<name>A0A6P3WDR2_CLUHA</name>
<evidence type="ECO:0000256" key="1">
    <source>
        <dbReference type="ARBA" id="ARBA00004610"/>
    </source>
</evidence>
<gene>
    <name evidence="15" type="primary">gja5b</name>
</gene>
<comment type="subunit">
    <text evidence="9">A connexon is composed of a hexamer of connexins.</text>
</comment>
<dbReference type="GO" id="GO:0086076">
    <property type="term" value="F:gap junction channel activity involved in atrial cardiac muscle cell-AV node cell electrical coupling"/>
    <property type="evidence" value="ECO:0007669"/>
    <property type="project" value="TreeGrafter"/>
</dbReference>
<dbReference type="AlphaFoldDB" id="A0A6P3WDR2"/>
<evidence type="ECO:0000256" key="9">
    <source>
        <dbReference type="RuleBase" id="RU000630"/>
    </source>
</evidence>
<keyword evidence="7 11" id="KW-1133">Transmembrane helix</keyword>
<feature type="region of interest" description="Disordered" evidence="10">
    <location>
        <begin position="249"/>
        <end position="282"/>
    </location>
</feature>
<keyword evidence="4 9" id="KW-0812">Transmembrane</keyword>
<feature type="region of interest" description="Disordered" evidence="10">
    <location>
        <begin position="103"/>
        <end position="141"/>
    </location>
</feature>
<dbReference type="CTD" id="570445"/>
<sequence>MADWSLLGNFLDEVHEHSTSVGKVWLTVLFIFRILVLGTAAESSWLDEQEDFMCDTQQPGCENVCYDHAFPIAHIRYWVLQIVFVSTPSLVYMGHAMHTVRMEEKKRRKEQEDQGGGEGGGGGEEKKYPQEEERDCGKGHEGPAKIRLKGALLRTYILSILVRLVMEVMFIVVQYLIYGIFLNPRFLCEAKPCPHMVDCYISRPTEKNIFIVFMLGVGVLSLLLSVIELYHLAWKQCRRYMKRYEANRQLQQQEEQRPLTPSTITATSPEKPHRALPLPPCSPPPDFSQCMPPPSPVHAHSHAPSCPSYSDRLANQQNSVNMAAERHRVLDAGEDFLGRQVFLTATTTAPPPSEEGGACPQVMTNGFLKDKRRLSKTSGASMRMRPDDIAV</sequence>
<dbReference type="RefSeq" id="XP_012696047.1">
    <property type="nucleotide sequence ID" value="XM_012840593.3"/>
</dbReference>